<keyword evidence="7" id="KW-1185">Reference proteome</keyword>
<dbReference type="InterPro" id="IPR049784">
    <property type="entry name" value="ChvE-like"/>
</dbReference>
<dbReference type="InterPro" id="IPR025997">
    <property type="entry name" value="SBP_2_dom"/>
</dbReference>
<dbReference type="PANTHER" id="PTHR30036:SF1">
    <property type="entry name" value="D-XYLOSE-BINDING PERIPLASMIC PROTEIN"/>
    <property type="match status" value="1"/>
</dbReference>
<dbReference type="SUPFAM" id="SSF53822">
    <property type="entry name" value="Periplasmic binding protein-like I"/>
    <property type="match status" value="1"/>
</dbReference>
<feature type="domain" description="Periplasmic binding protein" evidence="5">
    <location>
        <begin position="30"/>
        <end position="307"/>
    </location>
</feature>
<evidence type="ECO:0000313" key="7">
    <source>
        <dbReference type="Proteomes" id="UP000284547"/>
    </source>
</evidence>
<accession>A0A411Z8E2</accession>
<reference evidence="6 7" key="1">
    <citation type="submission" date="2018-08" db="EMBL/GenBank/DDBJ databases">
        <title>Flavobacterium tibetense sp. nov., isolated from a wetland YonghuCo on Tibetan Plateau.</title>
        <authorList>
            <person name="Phurbu D."/>
            <person name="Lu H."/>
            <person name="Xing P."/>
        </authorList>
    </citation>
    <scope>NUCLEOTIDE SEQUENCE [LARGE SCALE GENOMIC DNA]</scope>
    <source>
        <strain evidence="6 7">DJC</strain>
    </source>
</reference>
<protein>
    <submittedName>
        <fullName evidence="6">Sugar ABC transporter substrate-binding protein</fullName>
    </submittedName>
</protein>
<comment type="subcellular location">
    <subcellularLocation>
        <location evidence="1">Periplasm</location>
    </subcellularLocation>
</comment>
<evidence type="ECO:0000256" key="1">
    <source>
        <dbReference type="ARBA" id="ARBA00004418"/>
    </source>
</evidence>
<dbReference type="GO" id="GO:0030288">
    <property type="term" value="C:outer membrane-bounded periplasmic space"/>
    <property type="evidence" value="ECO:0007669"/>
    <property type="project" value="TreeGrafter"/>
</dbReference>
<feature type="signal peptide" evidence="4">
    <location>
        <begin position="1"/>
        <end position="24"/>
    </location>
</feature>
<dbReference type="OrthoDB" id="9773673at2"/>
<evidence type="ECO:0000256" key="2">
    <source>
        <dbReference type="ARBA" id="ARBA00007639"/>
    </source>
</evidence>
<dbReference type="CDD" id="cd19994">
    <property type="entry name" value="PBP1_ChvE"/>
    <property type="match status" value="1"/>
</dbReference>
<name>A0A411Z8E2_9RHOB</name>
<comment type="caution">
    <text evidence="6">The sequence shown here is derived from an EMBL/GenBank/DDBJ whole genome shotgun (WGS) entry which is preliminary data.</text>
</comment>
<evidence type="ECO:0000256" key="3">
    <source>
        <dbReference type="ARBA" id="ARBA00022729"/>
    </source>
</evidence>
<dbReference type="GO" id="GO:0030246">
    <property type="term" value="F:carbohydrate binding"/>
    <property type="evidence" value="ECO:0007669"/>
    <property type="project" value="TreeGrafter"/>
</dbReference>
<feature type="chain" id="PRO_5019053886" evidence="4">
    <location>
        <begin position="25"/>
        <end position="355"/>
    </location>
</feature>
<dbReference type="Pfam" id="PF13407">
    <property type="entry name" value="Peripla_BP_4"/>
    <property type="match status" value="1"/>
</dbReference>
<organism evidence="6 7">
    <name type="scientific">Pseudotabrizicola alkalilacus</name>
    <dbReference type="NCBI Taxonomy" id="2305252"/>
    <lineage>
        <taxon>Bacteria</taxon>
        <taxon>Pseudomonadati</taxon>
        <taxon>Pseudomonadota</taxon>
        <taxon>Alphaproteobacteria</taxon>
        <taxon>Rhodobacterales</taxon>
        <taxon>Paracoccaceae</taxon>
        <taxon>Pseudotabrizicola</taxon>
    </lineage>
</organism>
<dbReference type="Proteomes" id="UP000284547">
    <property type="component" value="Unassembled WGS sequence"/>
</dbReference>
<evidence type="ECO:0000256" key="4">
    <source>
        <dbReference type="SAM" id="SignalP"/>
    </source>
</evidence>
<dbReference type="InterPro" id="IPR028082">
    <property type="entry name" value="Peripla_BP_I"/>
</dbReference>
<dbReference type="RefSeq" id="WP_118149399.1">
    <property type="nucleotide sequence ID" value="NZ_QWEY01000001.1"/>
</dbReference>
<evidence type="ECO:0000313" key="6">
    <source>
        <dbReference type="EMBL" id="RGP39272.1"/>
    </source>
</evidence>
<sequence length="355" mass="37847">MQFTKRAVLKLAVAATLLGSPVFAQDKGTVGISMPTKSSARWISDGESMVKQFTEAGYGTDLQYAEDDIPNQLNQIENMITKGVKVLVIAAIDGTTLSNALENAAASGIKVIAYDRLIRESGDVSYYATFDNFKVGVQQATSLVAGLNERFPDVKPHNVELFGGSPDDNNAFFFYNGAMSVLQPLIDSGDIAVPSGQMGMDVVGTLRWDGAVAQSRMDNLLSANYGDKVLHGALSPYDGLSIGILSSLKGVGYGSGDLAMPIVTGQDAEVPSVKSMIAGEQYSTVFKDTRELARVTVGMVEALLTGSEPEINDTETYDNGVKVVPSYLLEPVSVDASNYEEILVGSGYYTADQLK</sequence>
<gene>
    <name evidence="6" type="ORF">D1012_00525</name>
</gene>
<dbReference type="PANTHER" id="PTHR30036">
    <property type="entry name" value="D-XYLOSE-BINDING PERIPLASMIC PROTEIN"/>
    <property type="match status" value="1"/>
</dbReference>
<dbReference type="NCBIfam" id="NF040907">
    <property type="entry name" value="ChvE"/>
    <property type="match status" value="1"/>
</dbReference>
<dbReference type="EMBL" id="QWEY01000001">
    <property type="protein sequence ID" value="RGP39272.1"/>
    <property type="molecule type" value="Genomic_DNA"/>
</dbReference>
<keyword evidence="3 4" id="KW-0732">Signal</keyword>
<dbReference type="InterPro" id="IPR050555">
    <property type="entry name" value="Bact_Solute-Bind_Prot2"/>
</dbReference>
<dbReference type="Gene3D" id="3.40.50.2300">
    <property type="match status" value="2"/>
</dbReference>
<proteinExistence type="inferred from homology"/>
<evidence type="ECO:0000259" key="5">
    <source>
        <dbReference type="Pfam" id="PF13407"/>
    </source>
</evidence>
<comment type="similarity">
    <text evidence="2">Belongs to the bacterial solute-binding protein 2 family.</text>
</comment>
<dbReference type="AlphaFoldDB" id="A0A411Z8E2"/>